<keyword evidence="7" id="KW-1185">Reference proteome</keyword>
<keyword evidence="2 4" id="KW-0238">DNA-binding</keyword>
<dbReference type="PROSITE" id="PS50943">
    <property type="entry name" value="HTH_CROC1"/>
    <property type="match status" value="1"/>
</dbReference>
<dbReference type="SUPFAM" id="SSF47413">
    <property type="entry name" value="lambda repressor-like DNA-binding domains"/>
    <property type="match status" value="1"/>
</dbReference>
<gene>
    <name evidence="6" type="ordered locus">Tagg_0154</name>
</gene>
<dbReference type="InterPro" id="IPR059051">
    <property type="entry name" value="MTH_967_PDDEXK"/>
</dbReference>
<dbReference type="RefSeq" id="WP_013129027.1">
    <property type="nucleotide sequence ID" value="NC_014160.1"/>
</dbReference>
<reference evidence="6 7" key="1">
    <citation type="journal article" date="2010" name="Stand. Genomic Sci.">
        <title>Complete genome sequence of Thermosphaera aggregans type strain (M11TL).</title>
        <authorList>
            <person name="Spring S."/>
            <person name="Rachel R."/>
            <person name="Lapidus A."/>
            <person name="Davenport K."/>
            <person name="Tice H."/>
            <person name="Copeland A."/>
            <person name="Cheng J.F."/>
            <person name="Lucas S."/>
            <person name="Chen F."/>
            <person name="Nolan M."/>
            <person name="Bruce D."/>
            <person name="Goodwin L."/>
            <person name="Pitluck S."/>
            <person name="Ivanova N."/>
            <person name="Mavromatis K."/>
            <person name="Ovchinnikova G."/>
            <person name="Pati A."/>
            <person name="Chen A."/>
            <person name="Palaniappan K."/>
            <person name="Land M."/>
            <person name="Hauser L."/>
            <person name="Chang Y.J."/>
            <person name="Jeffries C.C."/>
            <person name="Brettin T."/>
            <person name="Detter J.C."/>
            <person name="Tapia R."/>
            <person name="Han C."/>
            <person name="Heimerl T."/>
            <person name="Weikl F."/>
            <person name="Brambilla E."/>
            <person name="Goker M."/>
            <person name="Bristow J."/>
            <person name="Eisen J.A."/>
            <person name="Markowitz V."/>
            <person name="Hugenholtz P."/>
            <person name="Kyrpides N.C."/>
            <person name="Klenk H.P."/>
        </authorList>
    </citation>
    <scope>NUCLEOTIDE SEQUENCE [LARGE SCALE GENOMIC DNA]</scope>
    <source>
        <strain evidence="7">DSM 11486 / M11TL</strain>
    </source>
</reference>
<dbReference type="InterPro" id="IPR010982">
    <property type="entry name" value="Lambda_DNA-bd_dom_sf"/>
</dbReference>
<dbReference type="InterPro" id="IPR001387">
    <property type="entry name" value="Cro/C1-type_HTH"/>
</dbReference>
<protein>
    <recommendedName>
        <fullName evidence="4">Putative HTH-type transcriptional regulatory protein Tagg_0154</fullName>
    </recommendedName>
</protein>
<dbReference type="AlphaFoldDB" id="D5TZY4"/>
<dbReference type="InterPro" id="IPR020886">
    <property type="entry name" value="MTH_967-like"/>
</dbReference>
<evidence type="ECO:0000256" key="3">
    <source>
        <dbReference type="ARBA" id="ARBA00023163"/>
    </source>
</evidence>
<dbReference type="Pfam" id="PF26553">
    <property type="entry name" value="PDDEXK_19"/>
    <property type="match status" value="1"/>
</dbReference>
<dbReference type="GeneID" id="9165166"/>
<reference evidence="7" key="2">
    <citation type="journal article" date="2010" name="Stand. Genomic Sci.">
        <title>Complete genome sequence of Thermosphaera aggregans type strain (M11TLT).</title>
        <authorList>
            <person name="Spring S."/>
            <person name="Rachel R."/>
            <person name="Lapidus A."/>
            <person name="Davenport K."/>
            <person name="Tice H."/>
            <person name="Copeland A."/>
            <person name="Cheng J.-F."/>
            <person name="Lucas S."/>
            <person name="Chen F."/>
            <person name="Nolan M."/>
            <person name="Bruce D."/>
            <person name="Goodwin L."/>
            <person name="Pitluck S."/>
            <person name="Ivanova N."/>
            <person name="Mavromatis K."/>
            <person name="Ovchinnikova G."/>
            <person name="Pati A."/>
            <person name="Chen A."/>
            <person name="Palaniappan K."/>
            <person name="Land M."/>
            <person name="Hauser L."/>
            <person name="Chang Y.-J."/>
            <person name="Jeffries C.C."/>
            <person name="Brettin T."/>
            <person name="Detter J.C."/>
            <person name="Tapia R."/>
            <person name="Han C."/>
            <person name="Heimerl T."/>
            <person name="Weikl F."/>
            <person name="Brambilla E."/>
            <person name="Goker M."/>
            <person name="Bristow J."/>
            <person name="Eisen J.A."/>
            <person name="Markowitz V."/>
            <person name="Hugenholtz P."/>
            <person name="Kyrpides N.C."/>
            <person name="Klenk H.-P."/>
        </authorList>
    </citation>
    <scope>NUCLEOTIDE SEQUENCE [LARGE SCALE GENOMIC DNA]</scope>
    <source>
        <strain evidence="7">DSM 11486 / M11TL</strain>
    </source>
</reference>
<name>D5TZY4_THEAM</name>
<dbReference type="GO" id="GO:0003700">
    <property type="term" value="F:DNA-binding transcription factor activity"/>
    <property type="evidence" value="ECO:0007669"/>
    <property type="project" value="UniProtKB-UniRule"/>
</dbReference>
<dbReference type="GO" id="GO:0003677">
    <property type="term" value="F:DNA binding"/>
    <property type="evidence" value="ECO:0007669"/>
    <property type="project" value="UniProtKB-KW"/>
</dbReference>
<dbReference type="eggNOG" id="arCOG04152">
    <property type="taxonomic scope" value="Archaea"/>
</dbReference>
<evidence type="ECO:0000259" key="5">
    <source>
        <dbReference type="PROSITE" id="PS50943"/>
    </source>
</evidence>
<sequence length="297" mass="33993">MNTISEFELMLENVLNILRKGGYTIHLVSYPEDRRSIDIVAKKEKDVVLIKVALDAEKIGNLEVEDLRKSSIAYSASSMIVAKTYKGRELEEDVVYVKGNINVVSPELLEKYIVRKEKPLIYNVKGIYVLKLDPQKFCERRTELNLSRGELAEALGLTRKALYLYEKGETMVSLNTALQLAEFMGEDIFKEIDPLKDKINEDDFTIIHSERERLDKELSSIISRYNYIGVRFKRTPVDIALKGEKTTFSIVRQGDNSSSPRKIDDAEEIANLTESLLIVLKEKTGLKELEKLIKKLE</sequence>
<evidence type="ECO:0000313" key="6">
    <source>
        <dbReference type="EMBL" id="ADG90434.1"/>
    </source>
</evidence>
<dbReference type="KEGG" id="tag:Tagg_0154"/>
<keyword evidence="3 4" id="KW-0804">Transcription</keyword>
<proteinExistence type="inferred from homology"/>
<feature type="domain" description="HTH cro/C1-type" evidence="5">
    <location>
        <begin position="139"/>
        <end position="195"/>
    </location>
</feature>
<dbReference type="Gene3D" id="1.10.260.40">
    <property type="entry name" value="lambda repressor-like DNA-binding domains"/>
    <property type="match status" value="1"/>
</dbReference>
<evidence type="ECO:0000256" key="4">
    <source>
        <dbReference type="HAMAP-Rule" id="MF_00584"/>
    </source>
</evidence>
<evidence type="ECO:0000256" key="2">
    <source>
        <dbReference type="ARBA" id="ARBA00023125"/>
    </source>
</evidence>
<dbReference type="CDD" id="cd00093">
    <property type="entry name" value="HTH_XRE"/>
    <property type="match status" value="1"/>
</dbReference>
<organism evidence="6 7">
    <name type="scientific">Thermosphaera aggregans (strain DSM 11486 / M11TL)</name>
    <dbReference type="NCBI Taxonomy" id="633148"/>
    <lineage>
        <taxon>Archaea</taxon>
        <taxon>Thermoproteota</taxon>
        <taxon>Thermoprotei</taxon>
        <taxon>Desulfurococcales</taxon>
        <taxon>Desulfurococcaceae</taxon>
        <taxon>Thermosphaera</taxon>
    </lineage>
</organism>
<dbReference type="Proteomes" id="UP000002376">
    <property type="component" value="Chromosome"/>
</dbReference>
<dbReference type="EMBL" id="CP001939">
    <property type="protein sequence ID" value="ADG90434.1"/>
    <property type="molecule type" value="Genomic_DNA"/>
</dbReference>
<dbReference type="HOGENOM" id="CLU_075726_2_0_2"/>
<keyword evidence="1 4" id="KW-0805">Transcription regulation</keyword>
<evidence type="ECO:0000256" key="1">
    <source>
        <dbReference type="ARBA" id="ARBA00023015"/>
    </source>
</evidence>
<dbReference type="HAMAP" id="MF_00584">
    <property type="entry name" value="HTH_type_cro_C1"/>
    <property type="match status" value="1"/>
</dbReference>
<dbReference type="STRING" id="633148.Tagg_0154"/>
<reference key="3">
    <citation type="submission" date="2010-02" db="EMBL/GenBank/DDBJ databases">
        <title>Complete genome sequence of Thermosphaera aggregans type strain (M11TL).</title>
        <authorList>
            <consortium name="US DOE Joint Genome Institute (JGI-PGF)"/>
            <person name="Spring S."/>
            <person name="Lapidus A."/>
            <person name="Munk C."/>
            <person name="Schroeder M."/>
            <person name="Glavina Del Rio T."/>
            <person name="Tice H."/>
            <person name="Copeland A."/>
            <person name="Cheng J.-F."/>
            <person name="Lucas S."/>
            <person name="Chen F."/>
            <person name="Nolan M."/>
            <person name="Bruce D."/>
            <person name="Goodwin L."/>
            <person name="Pitluck S."/>
            <person name="Ivanova N."/>
            <person name="Mavromatis K."/>
            <person name="Ovchinnikova G."/>
            <person name="Pati A."/>
            <person name="Chen A."/>
            <person name="Palaniappan K."/>
            <person name="Land M."/>
            <person name="Hauser L."/>
            <person name="Chang Y.-J."/>
            <person name="Jeffries C.C."/>
            <person name="Brettin T."/>
            <person name="Detter J.C."/>
            <person name="Tapia R."/>
            <person name="Han C."/>
            <person name="Chain P."/>
            <person name="Heimerl T."/>
            <person name="Weik F."/>
            <person name="Goker M."/>
            <person name="Rachel R."/>
            <person name="Bristow J."/>
            <person name="Eisen J.A."/>
            <person name="Markowitz V."/>
            <person name="Hugenholtz P."/>
            <person name="Kyrpides N.C."/>
            <person name="Klenk H.-P."/>
        </authorList>
    </citation>
    <scope>NUCLEOTIDE SEQUENCE</scope>
    <source>
        <strain>DSM 11486</strain>
    </source>
</reference>
<dbReference type="OrthoDB" id="31424at2157"/>
<dbReference type="Pfam" id="PF01381">
    <property type="entry name" value="HTH_3"/>
    <property type="match status" value="1"/>
</dbReference>
<accession>D5TZY4</accession>
<dbReference type="SMART" id="SM00530">
    <property type="entry name" value="HTH_XRE"/>
    <property type="match status" value="1"/>
</dbReference>
<evidence type="ECO:0000313" key="7">
    <source>
        <dbReference type="Proteomes" id="UP000002376"/>
    </source>
</evidence>